<accession>A0A0N0DYE0</accession>
<gene>
    <name evidence="2" type="ORF">ABB37_02148</name>
</gene>
<organism evidence="2 3">
    <name type="scientific">Leptomonas pyrrhocoris</name>
    <name type="common">Firebug parasite</name>
    <dbReference type="NCBI Taxonomy" id="157538"/>
    <lineage>
        <taxon>Eukaryota</taxon>
        <taxon>Discoba</taxon>
        <taxon>Euglenozoa</taxon>
        <taxon>Kinetoplastea</taxon>
        <taxon>Metakinetoplastina</taxon>
        <taxon>Trypanosomatida</taxon>
        <taxon>Trypanosomatidae</taxon>
        <taxon>Leishmaniinae</taxon>
        <taxon>Leptomonas</taxon>
    </lineage>
</organism>
<feature type="compositionally biased region" description="Basic residues" evidence="1">
    <location>
        <begin position="137"/>
        <end position="157"/>
    </location>
</feature>
<evidence type="ECO:0000313" key="3">
    <source>
        <dbReference type="Proteomes" id="UP000037923"/>
    </source>
</evidence>
<keyword evidence="3" id="KW-1185">Reference proteome</keyword>
<evidence type="ECO:0000256" key="1">
    <source>
        <dbReference type="SAM" id="MobiDB-lite"/>
    </source>
</evidence>
<protein>
    <submittedName>
        <fullName evidence="2">Uncharacterized protein</fullName>
    </submittedName>
</protein>
<comment type="caution">
    <text evidence="2">The sequence shown here is derived from an EMBL/GenBank/DDBJ whole genome shotgun (WGS) entry which is preliminary data.</text>
</comment>
<dbReference type="AlphaFoldDB" id="A0A0N0DYE0"/>
<feature type="region of interest" description="Disordered" evidence="1">
    <location>
        <begin position="134"/>
        <end position="158"/>
    </location>
</feature>
<sequence>MQSVKPRKVSSFSFSSLSDRTHDFVDDPAGITRSSLTQESCQNDSGCHTWESSIAGGSVLTLPLHAQTWVQLTPGDAPVGLRYGDDDDDNVRADLSKEREDIGEALTRVKAHEAEEEAVMDVFDLALEADVEARQDRPRHHHHRHHHRQRRRRHHASLTHSNHLLTAVAGDASRNESAVNELASAAAVVNSKACTNASHTFSTVGTDAATSTRHSRVSKGCQATAPLSAASSTAIAETPSIFSGSIPLCPEARLQHLKMLLSETRSLHEAFWKQLQDLQRQEAKETQQQRKCERHVYTA</sequence>
<proteinExistence type="predicted"/>
<dbReference type="EMBL" id="LGTL01000003">
    <property type="protein sequence ID" value="KPA84011.1"/>
    <property type="molecule type" value="Genomic_DNA"/>
</dbReference>
<reference evidence="2 3" key="1">
    <citation type="submission" date="2015-07" db="EMBL/GenBank/DDBJ databases">
        <title>High-quality genome of monoxenous trypanosomatid Leptomonas pyrrhocoris.</title>
        <authorList>
            <person name="Flegontov P."/>
            <person name="Butenko A."/>
            <person name="Firsov S."/>
            <person name="Vlcek C."/>
            <person name="Logacheva M.D."/>
            <person name="Field M."/>
            <person name="Filatov D."/>
            <person name="Flegontova O."/>
            <person name="Gerasimov E."/>
            <person name="Jackson A.P."/>
            <person name="Kelly S."/>
            <person name="Opperdoes F."/>
            <person name="O'Reilly A."/>
            <person name="Votypka J."/>
            <person name="Yurchenko V."/>
            <person name="Lukes J."/>
        </authorList>
    </citation>
    <scope>NUCLEOTIDE SEQUENCE [LARGE SCALE GENOMIC DNA]</scope>
    <source>
        <strain evidence="2">H10</strain>
    </source>
</reference>
<name>A0A0N0DYE0_LEPPY</name>
<dbReference type="RefSeq" id="XP_015662451.1">
    <property type="nucleotide sequence ID" value="XM_015798973.1"/>
</dbReference>
<dbReference type="EMBL" id="LGTL01000003">
    <property type="protein sequence ID" value="KPA84012.1"/>
    <property type="molecule type" value="Genomic_DNA"/>
</dbReference>
<evidence type="ECO:0000313" key="2">
    <source>
        <dbReference type="EMBL" id="KPA84012.1"/>
    </source>
</evidence>
<dbReference type="GeneID" id="26902443"/>
<dbReference type="RefSeq" id="XP_015662450.1">
    <property type="nucleotide sequence ID" value="XM_015798972.1"/>
</dbReference>
<dbReference type="Proteomes" id="UP000037923">
    <property type="component" value="Unassembled WGS sequence"/>
</dbReference>
<dbReference type="VEuPathDB" id="TriTrypDB:LpyrH10_03_2990"/>